<dbReference type="HOGENOM" id="CLU_007383_1_7_6"/>
<dbReference type="PANTHER" id="PTHR43574">
    <property type="entry name" value="EPIMERASE-RELATED"/>
    <property type="match status" value="1"/>
</dbReference>
<dbReference type="PRINTS" id="PR01713">
    <property type="entry name" value="NUCEPIMERASE"/>
</dbReference>
<evidence type="ECO:0000313" key="3">
    <source>
        <dbReference type="EMBL" id="EFY07233.1"/>
    </source>
</evidence>
<dbReference type="InterPro" id="IPR036291">
    <property type="entry name" value="NAD(P)-bd_dom_sf"/>
</dbReference>
<dbReference type="InterPro" id="IPR001509">
    <property type="entry name" value="Epimerase_deHydtase"/>
</dbReference>
<dbReference type="AlphaFoldDB" id="E8LJQ9"/>
<comment type="caution">
    <text evidence="3">The sequence shown here is derived from an EMBL/GenBank/DDBJ whole genome shotgun (WGS) entry which is preliminary data.</text>
</comment>
<dbReference type="EMBL" id="AEVO01000045">
    <property type="protein sequence ID" value="EFY07233.1"/>
    <property type="molecule type" value="Genomic_DNA"/>
</dbReference>
<gene>
    <name evidence="3" type="ORF">HMPREF9444_00943</name>
</gene>
<evidence type="ECO:0000313" key="4">
    <source>
        <dbReference type="Proteomes" id="UP000018458"/>
    </source>
</evidence>
<evidence type="ECO:0000256" key="1">
    <source>
        <dbReference type="ARBA" id="ARBA00023027"/>
    </source>
</evidence>
<dbReference type="eggNOG" id="COG0451">
    <property type="taxonomic scope" value="Bacteria"/>
</dbReference>
<name>E8LJQ9_SUCHY</name>
<dbReference type="STRING" id="762983.HMPREF9444_00943"/>
<proteinExistence type="predicted"/>
<organism evidence="3 4">
    <name type="scientific">Succinatimonas hippei (strain DSM 22608 / JCM 16073 / KCTC 15190 / YIT 12066)</name>
    <dbReference type="NCBI Taxonomy" id="762983"/>
    <lineage>
        <taxon>Bacteria</taxon>
        <taxon>Pseudomonadati</taxon>
        <taxon>Pseudomonadota</taxon>
        <taxon>Gammaproteobacteria</taxon>
        <taxon>Aeromonadales</taxon>
        <taxon>Succinivibrionaceae</taxon>
        <taxon>Succinatimonas</taxon>
    </lineage>
</organism>
<dbReference type="Proteomes" id="UP000018458">
    <property type="component" value="Unassembled WGS sequence"/>
</dbReference>
<sequence>MMKVLVTGSAGFIGAALVKALLNKEHEVVGIDNINSYYDQNLKYARLSDAGIETNAINEDKLTESKKTPLYRFMKMDLTDRSSMNSLFVKEKFDIVINLAGQAGVRYSVENPFAYVESNIYGFLNILENCRHHPVKHLIYASSSSIYGMSDHIPYKEEDKTDKPVSLYAATKKADELMAYSYSKLYGIPATGLRFFTVYGPWGRPDMAPFLFMKSILEGKPIHVFNHGNMQRDFTYIDDVICGILLLLEHPANEAVPHQIYNIGHSSPVALMDFIETIEKETGRKAILKMENMQPGDVCCTYADISRLQHDFSFNPQISIEQGIHAFYEWYMNYIRSKNTALIRISSRKDQSNFTIKNKMISVF</sequence>
<dbReference type="Gene3D" id="3.40.50.720">
    <property type="entry name" value="NAD(P)-binding Rossmann-like Domain"/>
    <property type="match status" value="1"/>
</dbReference>
<accession>E8LJQ9</accession>
<dbReference type="Pfam" id="PF01370">
    <property type="entry name" value="Epimerase"/>
    <property type="match status" value="1"/>
</dbReference>
<feature type="domain" description="NAD-dependent epimerase/dehydratase" evidence="2">
    <location>
        <begin position="4"/>
        <end position="264"/>
    </location>
</feature>
<reference evidence="3 4" key="1">
    <citation type="submission" date="2011-01" db="EMBL/GenBank/DDBJ databases">
        <authorList>
            <person name="Weinstock G."/>
            <person name="Sodergren E."/>
            <person name="Clifton S."/>
            <person name="Fulton L."/>
            <person name="Fulton B."/>
            <person name="Courtney L."/>
            <person name="Fronick C."/>
            <person name="Harrison M."/>
            <person name="Strong C."/>
            <person name="Farmer C."/>
            <person name="Delahaunty K."/>
            <person name="Markovic C."/>
            <person name="Hall O."/>
            <person name="Minx P."/>
            <person name="Tomlinson C."/>
            <person name="Mitreva M."/>
            <person name="Hou S."/>
            <person name="Chen J."/>
            <person name="Wollam A."/>
            <person name="Pepin K.H."/>
            <person name="Johnson M."/>
            <person name="Bhonagiri V."/>
            <person name="Zhang X."/>
            <person name="Suruliraj S."/>
            <person name="Warren W."/>
            <person name="Chinwalla A."/>
            <person name="Mardis E.R."/>
            <person name="Wilson R.K."/>
        </authorList>
    </citation>
    <scope>NUCLEOTIDE SEQUENCE [LARGE SCALE GENOMIC DNA]</scope>
    <source>
        <strain evidence="4">DSM 22608 / JCM 16073 / KCTC 15190 / YIT 12066</strain>
    </source>
</reference>
<keyword evidence="4" id="KW-1185">Reference proteome</keyword>
<protein>
    <submittedName>
        <fullName evidence="3">NAD dependent epimerase/dehydratase family protein</fullName>
    </submittedName>
</protein>
<keyword evidence="1" id="KW-0520">NAD</keyword>
<dbReference type="SUPFAM" id="SSF51735">
    <property type="entry name" value="NAD(P)-binding Rossmann-fold domains"/>
    <property type="match status" value="1"/>
</dbReference>
<evidence type="ECO:0000259" key="2">
    <source>
        <dbReference type="Pfam" id="PF01370"/>
    </source>
</evidence>